<feature type="transmembrane region" description="Helical" evidence="7">
    <location>
        <begin position="87"/>
        <end position="107"/>
    </location>
</feature>
<feature type="transmembrane region" description="Helical" evidence="7">
    <location>
        <begin position="54"/>
        <end position="75"/>
    </location>
</feature>
<evidence type="ECO:0000256" key="6">
    <source>
        <dbReference type="ARBA" id="ARBA00023136"/>
    </source>
</evidence>
<keyword evidence="3" id="KW-1003">Cell membrane</keyword>
<accession>A0A0B7J1F0</accession>
<name>A0A0B7J1F0_9RICK</name>
<dbReference type="KEGG" id="rmc:RMONA_08055"/>
<reference evidence="9 10" key="1">
    <citation type="submission" date="2015-01" db="EMBL/GenBank/DDBJ databases">
        <title>Draft genome sequence of Rickettsia monacensis strain IrR/Munich.</title>
        <authorList>
            <person name="Felsheim R.F."/>
            <person name="Johnson S.L."/>
            <person name="Kurtti T.J."/>
            <person name="Munderloh U.G."/>
        </authorList>
    </citation>
    <scope>NUCLEOTIDE SEQUENCE [LARGE SCALE GENOMIC DNA]</scope>
    <source>
        <strain evidence="9 10">IrR/Munich</strain>
    </source>
</reference>
<dbReference type="EMBL" id="LN794217">
    <property type="protein sequence ID" value="CEO17961.1"/>
    <property type="molecule type" value="Genomic_DNA"/>
</dbReference>
<dbReference type="RefSeq" id="WP_023507992.1">
    <property type="nucleotide sequence ID" value="NZ_LN794217.1"/>
</dbReference>
<dbReference type="SUPFAM" id="SSF103473">
    <property type="entry name" value="MFS general substrate transporter"/>
    <property type="match status" value="1"/>
</dbReference>
<evidence type="ECO:0000313" key="9">
    <source>
        <dbReference type="EMBL" id="CEO17961.1"/>
    </source>
</evidence>
<evidence type="ECO:0000256" key="1">
    <source>
        <dbReference type="ARBA" id="ARBA00004651"/>
    </source>
</evidence>
<evidence type="ECO:0000256" key="5">
    <source>
        <dbReference type="ARBA" id="ARBA00022989"/>
    </source>
</evidence>
<dbReference type="Gene3D" id="1.20.1250.20">
    <property type="entry name" value="MFS general substrate transporter like domains"/>
    <property type="match status" value="1"/>
</dbReference>
<keyword evidence="5 7" id="KW-1133">Transmembrane helix</keyword>
<keyword evidence="10" id="KW-1185">Reference proteome</keyword>
<dbReference type="PANTHER" id="PTHR43045:SF1">
    <property type="entry name" value="SHIKIMATE TRANSPORTER"/>
    <property type="match status" value="1"/>
</dbReference>
<organism evidence="9 10">
    <name type="scientific">Rickettsia monacensis</name>
    <dbReference type="NCBI Taxonomy" id="109232"/>
    <lineage>
        <taxon>Bacteria</taxon>
        <taxon>Pseudomonadati</taxon>
        <taxon>Pseudomonadota</taxon>
        <taxon>Alphaproteobacteria</taxon>
        <taxon>Rickettsiales</taxon>
        <taxon>Rickettsiaceae</taxon>
        <taxon>Rickettsieae</taxon>
        <taxon>Rickettsia</taxon>
        <taxon>spotted fever group</taxon>
    </lineage>
</organism>
<evidence type="ECO:0000259" key="8">
    <source>
        <dbReference type="PROSITE" id="PS50850"/>
    </source>
</evidence>
<evidence type="ECO:0000256" key="7">
    <source>
        <dbReference type="SAM" id="Phobius"/>
    </source>
</evidence>
<protein>
    <submittedName>
        <fullName evidence="9">Inner membrane metabolite transport protein YhjE</fullName>
    </submittedName>
</protein>
<feature type="transmembrane region" description="Helical" evidence="7">
    <location>
        <begin position="20"/>
        <end position="42"/>
    </location>
</feature>
<keyword evidence="6 7" id="KW-0472">Membrane</keyword>
<dbReference type="InterPro" id="IPR036259">
    <property type="entry name" value="MFS_trans_sf"/>
</dbReference>
<proteinExistence type="predicted"/>
<evidence type="ECO:0000256" key="3">
    <source>
        <dbReference type="ARBA" id="ARBA00022475"/>
    </source>
</evidence>
<keyword evidence="2" id="KW-0813">Transport</keyword>
<gene>
    <name evidence="9" type="primary">yhjE</name>
    <name evidence="9" type="ORF">RMONA_08055</name>
</gene>
<evidence type="ECO:0000256" key="2">
    <source>
        <dbReference type="ARBA" id="ARBA00022448"/>
    </source>
</evidence>
<sequence>MLGYAQEQRSLTKQQKESIALLSIGTFLEYFDFMLYVHMAVLLNKLFFPQYDSLAAASVFCITFVVRPIGALIFGWIGDNIGRKSTVVITTLMMACSCIVMALLPTYNQIGVVSILYNDNLPYSSRDFFYGGNNRSRNLFYRSNKATLTICRCINISFFSRIRRSGSLGIASFSTIEGFNWRYAFGK</sequence>
<dbReference type="PANTHER" id="PTHR43045">
    <property type="entry name" value="SHIKIMATE TRANSPORTER"/>
    <property type="match status" value="1"/>
</dbReference>
<dbReference type="Proteomes" id="UP000018149">
    <property type="component" value="Chromosome I"/>
</dbReference>
<reference evidence="10" key="2">
    <citation type="submission" date="2015-01" db="EMBL/GenBank/DDBJ databases">
        <authorList>
            <person name="Felsheim R."/>
        </authorList>
    </citation>
    <scope>NUCLEOTIDE SEQUENCE [LARGE SCALE GENOMIC DNA]</scope>
    <source>
        <strain evidence="10">IrR/Munich</strain>
    </source>
</reference>
<keyword evidence="4 7" id="KW-0812">Transmembrane</keyword>
<dbReference type="AlphaFoldDB" id="A0A0B7J1F0"/>
<dbReference type="PROSITE" id="PS50850">
    <property type="entry name" value="MFS"/>
    <property type="match status" value="1"/>
</dbReference>
<dbReference type="HOGENOM" id="CLU_001265_39_6_5"/>
<feature type="domain" description="Major facilitator superfamily (MFS) profile" evidence="8">
    <location>
        <begin position="18"/>
        <end position="187"/>
    </location>
</feature>
<evidence type="ECO:0000313" key="10">
    <source>
        <dbReference type="Proteomes" id="UP000018149"/>
    </source>
</evidence>
<comment type="subcellular location">
    <subcellularLocation>
        <location evidence="1">Cell membrane</location>
        <topology evidence="1">Multi-pass membrane protein</topology>
    </subcellularLocation>
</comment>
<dbReference type="GO" id="GO:0022857">
    <property type="term" value="F:transmembrane transporter activity"/>
    <property type="evidence" value="ECO:0007669"/>
    <property type="project" value="InterPro"/>
</dbReference>
<dbReference type="Pfam" id="PF00083">
    <property type="entry name" value="Sugar_tr"/>
    <property type="match status" value="1"/>
</dbReference>
<evidence type="ECO:0000256" key="4">
    <source>
        <dbReference type="ARBA" id="ARBA00022692"/>
    </source>
</evidence>
<dbReference type="InterPro" id="IPR020846">
    <property type="entry name" value="MFS_dom"/>
</dbReference>
<dbReference type="GO" id="GO:0005886">
    <property type="term" value="C:plasma membrane"/>
    <property type="evidence" value="ECO:0007669"/>
    <property type="project" value="UniProtKB-SubCell"/>
</dbReference>
<dbReference type="InterPro" id="IPR005828">
    <property type="entry name" value="MFS_sugar_transport-like"/>
</dbReference>
<dbReference type="STRING" id="109232.RMONA_08055"/>